<dbReference type="InterPro" id="IPR023241">
    <property type="entry name" value="FAM175_plant"/>
</dbReference>
<dbReference type="CDD" id="cd23656">
    <property type="entry name" value="Abraxas_plant"/>
    <property type="match status" value="1"/>
</dbReference>
<accession>A0A7J7CTA0</accession>
<dbReference type="PANTHER" id="PTHR31728">
    <property type="entry name" value="ABRAXAS FAMILY MEMBER"/>
    <property type="match status" value="1"/>
</dbReference>
<dbReference type="InParanoid" id="A0A7J7CTA0"/>
<sequence length="388" mass="43631">MEHQLQKIAISGPTLASLLQRFSASPADIDGLLFGHVNLVTPTLTDDSSSGSSDQPHLIATITSFLSLSHLSFYDPLGNLRLGPQQYQNLLGWFSARRRSTLRPSMREFSVSSSLSKSSNYNTSAATKDINTSYGNFSPCIFLLLATPVQESLIHTHDYRAYQFVASTESFEAKSVEIVNIGPAFRGHYENFSPTSPLPMLSCEMRGPSMMMTEEESLRESKEATRDQKQLDKCVEGFQVRRLKQLLGSESASYTAGLEDLYEKMLAKIESLARQVEISSAKVLEQEVEAQSHQDRTRMTDVSALMSDLVGFVQNIGARTLSYVTIKLVSLMRNACTWDSILFERFCYKLLDDQWWILNLDTPNGGYLLKGVSRHRSTIRWESWKEST</sequence>
<dbReference type="AlphaFoldDB" id="A0A7J7CTA0"/>
<dbReference type="PRINTS" id="PR02054">
    <property type="entry name" value="FAM175PLANT"/>
</dbReference>
<evidence type="ECO:0000313" key="1">
    <source>
        <dbReference type="EMBL" id="KAF5737264.1"/>
    </source>
</evidence>
<dbReference type="Proteomes" id="UP000593562">
    <property type="component" value="Unassembled WGS sequence"/>
</dbReference>
<dbReference type="EMBL" id="JAAARO010000013">
    <property type="protein sequence ID" value="KAF5737264.1"/>
    <property type="molecule type" value="Genomic_DNA"/>
</dbReference>
<dbReference type="PRINTS" id="PR02051">
    <property type="entry name" value="PROTEINF175"/>
</dbReference>
<dbReference type="PANTHER" id="PTHR31728:SF5">
    <property type="entry name" value="OS07G0540200 PROTEIN"/>
    <property type="match status" value="1"/>
</dbReference>
<keyword evidence="2" id="KW-1185">Reference proteome</keyword>
<organism evidence="1 2">
    <name type="scientific">Tripterygium wilfordii</name>
    <name type="common">Thunder God vine</name>
    <dbReference type="NCBI Taxonomy" id="458696"/>
    <lineage>
        <taxon>Eukaryota</taxon>
        <taxon>Viridiplantae</taxon>
        <taxon>Streptophyta</taxon>
        <taxon>Embryophyta</taxon>
        <taxon>Tracheophyta</taxon>
        <taxon>Spermatophyta</taxon>
        <taxon>Magnoliopsida</taxon>
        <taxon>eudicotyledons</taxon>
        <taxon>Gunneridae</taxon>
        <taxon>Pentapetalae</taxon>
        <taxon>rosids</taxon>
        <taxon>fabids</taxon>
        <taxon>Celastrales</taxon>
        <taxon>Celastraceae</taxon>
        <taxon>Tripterygium</taxon>
    </lineage>
</organism>
<comment type="caution">
    <text evidence="1">The sequence shown here is derived from an EMBL/GenBank/DDBJ whole genome shotgun (WGS) entry which is preliminary data.</text>
</comment>
<evidence type="ECO:0000313" key="2">
    <source>
        <dbReference type="Proteomes" id="UP000593562"/>
    </source>
</evidence>
<dbReference type="InterPro" id="IPR023238">
    <property type="entry name" value="FAM175"/>
</dbReference>
<name>A0A7J7CTA0_TRIWF</name>
<dbReference type="GO" id="GO:0005634">
    <property type="term" value="C:nucleus"/>
    <property type="evidence" value="ECO:0007669"/>
    <property type="project" value="TreeGrafter"/>
</dbReference>
<dbReference type="FunCoup" id="A0A7J7CTA0">
    <property type="interactions" value="2387"/>
</dbReference>
<reference evidence="1 2" key="1">
    <citation type="journal article" date="2020" name="Nat. Commun.">
        <title>Genome of Tripterygium wilfordii and identification of cytochrome P450 involved in triptolide biosynthesis.</title>
        <authorList>
            <person name="Tu L."/>
            <person name="Su P."/>
            <person name="Zhang Z."/>
            <person name="Gao L."/>
            <person name="Wang J."/>
            <person name="Hu T."/>
            <person name="Zhou J."/>
            <person name="Zhang Y."/>
            <person name="Zhao Y."/>
            <person name="Liu Y."/>
            <person name="Song Y."/>
            <person name="Tong Y."/>
            <person name="Lu Y."/>
            <person name="Yang J."/>
            <person name="Xu C."/>
            <person name="Jia M."/>
            <person name="Peters R.J."/>
            <person name="Huang L."/>
            <person name="Gao W."/>
        </authorList>
    </citation>
    <scope>NUCLEOTIDE SEQUENCE [LARGE SCALE GENOMIC DNA]</scope>
    <source>
        <strain evidence="2">cv. XIE 37</strain>
        <tissue evidence="1">Leaf</tissue>
    </source>
</reference>
<gene>
    <name evidence="1" type="ORF">HS088_TW13G00143</name>
</gene>
<proteinExistence type="predicted"/>
<protein>
    <submittedName>
        <fullName evidence="1">BRCA1-A complex subunit Abraxa</fullName>
    </submittedName>
</protein>
<dbReference type="GO" id="GO:0031593">
    <property type="term" value="F:polyubiquitin modification-dependent protein binding"/>
    <property type="evidence" value="ECO:0007669"/>
    <property type="project" value="TreeGrafter"/>
</dbReference>